<keyword evidence="12" id="KW-1185">Reference proteome</keyword>
<dbReference type="AlphaFoldDB" id="A0A8U0NEK0"/>
<keyword evidence="6 11" id="KW-0472">Membrane</keyword>
<keyword evidence="5 11" id="KW-1133">Transmembrane helix</keyword>
<evidence type="ECO:0000256" key="8">
    <source>
        <dbReference type="ARBA" id="ARBA00023170"/>
    </source>
</evidence>
<reference evidence="13" key="1">
    <citation type="submission" date="2025-08" db="UniProtKB">
        <authorList>
            <consortium name="RefSeq"/>
        </authorList>
    </citation>
    <scope>IDENTIFICATION</scope>
    <source>
        <tissue evidence="13">Brain</tissue>
    </source>
</reference>
<evidence type="ECO:0000256" key="6">
    <source>
        <dbReference type="ARBA" id="ARBA00023136"/>
    </source>
</evidence>
<evidence type="ECO:0000256" key="1">
    <source>
        <dbReference type="ARBA" id="ARBA00004401"/>
    </source>
</evidence>
<protein>
    <submittedName>
        <fullName evidence="13">C-type lectin domain family 12 member B isoform X1</fullName>
    </submittedName>
</protein>
<organism evidence="12 13">
    <name type="scientific">Mustela putorius furo</name>
    <name type="common">European domestic ferret</name>
    <name type="synonym">Mustela furo</name>
    <dbReference type="NCBI Taxonomy" id="9669"/>
    <lineage>
        <taxon>Eukaryota</taxon>
        <taxon>Metazoa</taxon>
        <taxon>Chordata</taxon>
        <taxon>Craniata</taxon>
        <taxon>Vertebrata</taxon>
        <taxon>Euteleostomi</taxon>
        <taxon>Mammalia</taxon>
        <taxon>Eutheria</taxon>
        <taxon>Laurasiatheria</taxon>
        <taxon>Carnivora</taxon>
        <taxon>Caniformia</taxon>
        <taxon>Musteloidea</taxon>
        <taxon>Mustelidae</taxon>
        <taxon>Mustelinae</taxon>
        <taxon>Mustela</taxon>
    </lineage>
</organism>
<keyword evidence="9" id="KW-0325">Glycoprotein</keyword>
<dbReference type="Proteomes" id="UP000000715">
    <property type="component" value="Unplaced"/>
</dbReference>
<evidence type="ECO:0000256" key="10">
    <source>
        <dbReference type="SAM" id="MobiDB-lite"/>
    </source>
</evidence>
<keyword evidence="3 11" id="KW-0812">Transmembrane</keyword>
<dbReference type="KEGG" id="mpuf:101685207"/>
<keyword evidence="7" id="KW-1015">Disulfide bond</keyword>
<gene>
    <name evidence="13" type="primary">LOC101685207</name>
</gene>
<dbReference type="GO" id="GO:0030545">
    <property type="term" value="F:signaling receptor regulator activity"/>
    <property type="evidence" value="ECO:0007669"/>
    <property type="project" value="InterPro"/>
</dbReference>
<evidence type="ECO:0000256" key="5">
    <source>
        <dbReference type="ARBA" id="ARBA00022989"/>
    </source>
</evidence>
<keyword evidence="4" id="KW-0735">Signal-anchor</keyword>
<dbReference type="PANTHER" id="PTHR47647:SF1">
    <property type="entry name" value="C-TYPE LECTIN DOMAIN FAMILY 12 MEMBER B"/>
    <property type="match status" value="1"/>
</dbReference>
<evidence type="ECO:0000313" key="13">
    <source>
        <dbReference type="RefSeq" id="XP_004779780.1"/>
    </source>
</evidence>
<accession>A0A8U0NEK0</accession>
<dbReference type="PANTHER" id="PTHR47647">
    <property type="entry name" value="C-TYPE LECTIN DOMAIN FAMILY 12 MEMBER B"/>
    <property type="match status" value="1"/>
</dbReference>
<name>A0A8U0NEK0_MUSPF</name>
<evidence type="ECO:0000256" key="4">
    <source>
        <dbReference type="ARBA" id="ARBA00022968"/>
    </source>
</evidence>
<feature type="compositionally biased region" description="Basic and acidic residues" evidence="10">
    <location>
        <begin position="275"/>
        <end position="288"/>
    </location>
</feature>
<dbReference type="GO" id="GO:0009897">
    <property type="term" value="C:external side of plasma membrane"/>
    <property type="evidence" value="ECO:0007669"/>
    <property type="project" value="TreeGrafter"/>
</dbReference>
<sequence length="288" mass="33036">MPEEVTYATLKFPNASQVKTSQESYSLKRADNHEVPEMEMDGETENRAGGVESIPEMAESKAVAGHSTRSKVWCTVAFISLTVNLVVLAGLGTLGLRYYWKLIFNNRTTNDIEQNNIQQLEENLTLCMNMYNNVSNELIIFENMTQNILKELTNFTSEYCEELMKKEKDVQFHSCLESWMWYGNGSQGHAQMNMDSKKNCNNTQVFFRCFPLPIPWVDLDSPFKKTNWEEGRVLKFCIVTYLTLAENSKVKNTTMGHTPNTTQLLETSRVTESNQRSRDGDRVIHDGH</sequence>
<comment type="subcellular location">
    <subcellularLocation>
        <location evidence="1">Cell membrane</location>
        <topology evidence="1">Single-pass type II membrane protein</topology>
    </subcellularLocation>
</comment>
<keyword evidence="2" id="KW-1003">Cell membrane</keyword>
<feature type="compositionally biased region" description="Polar residues" evidence="10">
    <location>
        <begin position="252"/>
        <end position="274"/>
    </location>
</feature>
<evidence type="ECO:0000256" key="11">
    <source>
        <dbReference type="SAM" id="Phobius"/>
    </source>
</evidence>
<evidence type="ECO:0000256" key="3">
    <source>
        <dbReference type="ARBA" id="ARBA00022692"/>
    </source>
</evidence>
<keyword evidence="8" id="KW-0675">Receptor</keyword>
<proteinExistence type="predicted"/>
<dbReference type="GO" id="GO:0019903">
    <property type="term" value="F:protein phosphatase binding"/>
    <property type="evidence" value="ECO:0007669"/>
    <property type="project" value="TreeGrafter"/>
</dbReference>
<dbReference type="RefSeq" id="XP_004779780.1">
    <property type="nucleotide sequence ID" value="XM_004779723.3"/>
</dbReference>
<feature type="region of interest" description="Disordered" evidence="10">
    <location>
        <begin position="252"/>
        <end position="288"/>
    </location>
</feature>
<dbReference type="GeneID" id="101685207"/>
<evidence type="ECO:0000256" key="9">
    <source>
        <dbReference type="ARBA" id="ARBA00023180"/>
    </source>
</evidence>
<evidence type="ECO:0000313" key="12">
    <source>
        <dbReference type="Proteomes" id="UP000000715"/>
    </source>
</evidence>
<feature type="transmembrane region" description="Helical" evidence="11">
    <location>
        <begin position="76"/>
        <end position="100"/>
    </location>
</feature>
<dbReference type="OrthoDB" id="9838208at2759"/>
<dbReference type="GO" id="GO:0002769">
    <property type="term" value="P:natural killer cell inhibitory signaling pathway"/>
    <property type="evidence" value="ECO:0007669"/>
    <property type="project" value="TreeGrafter"/>
</dbReference>
<evidence type="ECO:0000256" key="7">
    <source>
        <dbReference type="ARBA" id="ARBA00023157"/>
    </source>
</evidence>
<dbReference type="InterPro" id="IPR042916">
    <property type="entry name" value="CLEC12A/B"/>
</dbReference>
<evidence type="ECO:0000256" key="2">
    <source>
        <dbReference type="ARBA" id="ARBA00022475"/>
    </source>
</evidence>